<dbReference type="PROSITE" id="PS50059">
    <property type="entry name" value="FKBP_PPIASE"/>
    <property type="match status" value="1"/>
</dbReference>
<evidence type="ECO:0000313" key="12">
    <source>
        <dbReference type="EMBL" id="ADE35961.1"/>
    </source>
</evidence>
<sequence precursor="true">MRPKILITTILLGCILLFSGCADVDDTLSETVVEEGDTVALDFTLMQEDGTVVETSSEDVAAENNIEATPQLLEFKAGSEQMLPGINEGIIGMSEGEEDTLTLSPEEAFGPYQDELVESMPIEEYQNATGTNETPEVGQQMITQMGTVTVSDINDTHIELDANPPLAGETIVFEFTVESIEKADDASNIGAEEMPEEGVPEMPEEEF</sequence>
<dbReference type="PROSITE" id="PS51257">
    <property type="entry name" value="PROKAR_LIPOPROTEIN"/>
    <property type="match status" value="1"/>
</dbReference>
<keyword evidence="13" id="KW-1185">Reference proteome</keyword>
<dbReference type="GO" id="GO:0005737">
    <property type="term" value="C:cytoplasm"/>
    <property type="evidence" value="ECO:0007669"/>
    <property type="project" value="UniProtKB-SubCell"/>
</dbReference>
<comment type="similarity">
    <text evidence="3 9">Belongs to the FKBP-type PPIase family.</text>
</comment>
<evidence type="ECO:0000256" key="1">
    <source>
        <dbReference type="ARBA" id="ARBA00000971"/>
    </source>
</evidence>
<dbReference type="InterPro" id="IPR001179">
    <property type="entry name" value="PPIase_FKBP_dom"/>
</dbReference>
<dbReference type="SUPFAM" id="SSF54534">
    <property type="entry name" value="FKBP-like"/>
    <property type="match status" value="1"/>
</dbReference>
<evidence type="ECO:0000256" key="2">
    <source>
        <dbReference type="ARBA" id="ARBA00004496"/>
    </source>
</evidence>
<dbReference type="Gene3D" id="3.10.50.40">
    <property type="match status" value="1"/>
</dbReference>
<comment type="catalytic activity">
    <reaction evidence="1 8 9">
        <text>[protein]-peptidylproline (omega=180) = [protein]-peptidylproline (omega=0)</text>
        <dbReference type="Rhea" id="RHEA:16237"/>
        <dbReference type="Rhea" id="RHEA-COMP:10747"/>
        <dbReference type="Rhea" id="RHEA-COMP:10748"/>
        <dbReference type="ChEBI" id="CHEBI:83833"/>
        <dbReference type="ChEBI" id="CHEBI:83834"/>
        <dbReference type="EC" id="5.2.1.8"/>
    </reaction>
</comment>
<keyword evidence="6" id="KW-0143">Chaperone</keyword>
<dbReference type="STRING" id="547558.Mmah_0431"/>
<evidence type="ECO:0000259" key="11">
    <source>
        <dbReference type="PROSITE" id="PS50059"/>
    </source>
</evidence>
<feature type="compositionally biased region" description="Acidic residues" evidence="10">
    <location>
        <begin position="193"/>
        <end position="207"/>
    </location>
</feature>
<dbReference type="Proteomes" id="UP000001059">
    <property type="component" value="Chromosome"/>
</dbReference>
<dbReference type="OrthoDB" id="8615at2157"/>
<proteinExistence type="inferred from homology"/>
<dbReference type="GO" id="GO:0042026">
    <property type="term" value="P:protein refolding"/>
    <property type="evidence" value="ECO:0007669"/>
    <property type="project" value="UniProtKB-ARBA"/>
</dbReference>
<comment type="subcellular location">
    <subcellularLocation>
        <location evidence="2">Cytoplasm</location>
    </subcellularLocation>
</comment>
<dbReference type="PANTHER" id="PTHR47861:SF3">
    <property type="entry name" value="FKBP-TYPE PEPTIDYL-PROLYL CIS-TRANS ISOMERASE SLYD"/>
    <property type="match status" value="1"/>
</dbReference>
<organism evidence="12 13">
    <name type="scientific">Methanohalophilus mahii (strain ATCC 35705 / DSM 5219 / SLP)</name>
    <dbReference type="NCBI Taxonomy" id="547558"/>
    <lineage>
        <taxon>Archaea</taxon>
        <taxon>Methanobacteriati</taxon>
        <taxon>Methanobacteriota</taxon>
        <taxon>Stenosarchaea group</taxon>
        <taxon>Methanomicrobia</taxon>
        <taxon>Methanosarcinales</taxon>
        <taxon>Methanosarcinaceae</taxon>
        <taxon>Methanohalophilus</taxon>
    </lineage>
</organism>
<evidence type="ECO:0000256" key="10">
    <source>
        <dbReference type="SAM" id="MobiDB-lite"/>
    </source>
</evidence>
<keyword evidence="4" id="KW-0963">Cytoplasm</keyword>
<dbReference type="Pfam" id="PF00254">
    <property type="entry name" value="FKBP_C"/>
    <property type="match status" value="1"/>
</dbReference>
<dbReference type="GO" id="GO:0003755">
    <property type="term" value="F:peptidyl-prolyl cis-trans isomerase activity"/>
    <property type="evidence" value="ECO:0007669"/>
    <property type="project" value="UniProtKB-UniRule"/>
</dbReference>
<evidence type="ECO:0000256" key="4">
    <source>
        <dbReference type="ARBA" id="ARBA00022490"/>
    </source>
</evidence>
<feature type="region of interest" description="Disordered" evidence="10">
    <location>
        <begin position="184"/>
        <end position="207"/>
    </location>
</feature>
<evidence type="ECO:0000256" key="7">
    <source>
        <dbReference type="ARBA" id="ARBA00023235"/>
    </source>
</evidence>
<evidence type="ECO:0000256" key="6">
    <source>
        <dbReference type="ARBA" id="ARBA00023186"/>
    </source>
</evidence>
<reference evidence="12 13" key="1">
    <citation type="submission" date="2010-03" db="EMBL/GenBank/DDBJ databases">
        <title>The complete genome of Methanohalophilus mahii DSM 5219.</title>
        <authorList>
            <consortium name="US DOE Joint Genome Institute (JGI-PGF)"/>
            <person name="Lucas S."/>
            <person name="Copeland A."/>
            <person name="Lapidus A."/>
            <person name="Glavina del Rio T."/>
            <person name="Dalin E."/>
            <person name="Tice H."/>
            <person name="Bruce D."/>
            <person name="Goodwin L."/>
            <person name="Pitluck S."/>
            <person name="Kyrpides N."/>
            <person name="Mavromatis K."/>
            <person name="Ivanova N."/>
            <person name="Lykidis A."/>
            <person name="Saunders E."/>
            <person name="Brettin T."/>
            <person name="Detter J.C."/>
            <person name="Han C."/>
            <person name="Land M."/>
            <person name="Hauser L."/>
            <person name="Markowitz V."/>
            <person name="Cheng J.-F."/>
            <person name="Hugenholtz P."/>
            <person name="Woyke T."/>
            <person name="Wu D."/>
            <person name="Spring S."/>
            <person name="Schneider S."/>
            <person name="Schroeder M."/>
            <person name="Klenk H.-P."/>
            <person name="Eisen J.A."/>
        </authorList>
    </citation>
    <scope>NUCLEOTIDE SEQUENCE [LARGE SCALE GENOMIC DNA]</scope>
    <source>
        <strain evidence="13">ATCC 35705 / DSM 5219 / SLP</strain>
    </source>
</reference>
<feature type="domain" description="PPIase FKBP-type" evidence="11">
    <location>
        <begin position="36"/>
        <end position="121"/>
    </location>
</feature>
<gene>
    <name evidence="12" type="ordered locus">Mmah_0431</name>
</gene>
<evidence type="ECO:0000256" key="8">
    <source>
        <dbReference type="PROSITE-ProRule" id="PRU00277"/>
    </source>
</evidence>
<dbReference type="KEGG" id="mmh:Mmah_0431"/>
<keyword evidence="5 8" id="KW-0697">Rotamase</keyword>
<accession>D5E9W0</accession>
<evidence type="ECO:0000313" key="13">
    <source>
        <dbReference type="Proteomes" id="UP000001059"/>
    </source>
</evidence>
<dbReference type="InterPro" id="IPR046357">
    <property type="entry name" value="PPIase_dom_sf"/>
</dbReference>
<dbReference type="HOGENOM" id="CLU_098197_2_0_2"/>
<name>D5E9W0_METMS</name>
<dbReference type="PANTHER" id="PTHR47861">
    <property type="entry name" value="FKBP-TYPE PEPTIDYL-PROLYL CIS-TRANS ISOMERASE SLYD"/>
    <property type="match status" value="1"/>
</dbReference>
<dbReference type="EMBL" id="CP001994">
    <property type="protein sequence ID" value="ADE35961.1"/>
    <property type="molecule type" value="Genomic_DNA"/>
</dbReference>
<dbReference type="EC" id="5.2.1.8" evidence="9"/>
<evidence type="ECO:0000256" key="3">
    <source>
        <dbReference type="ARBA" id="ARBA00006577"/>
    </source>
</evidence>
<evidence type="ECO:0000256" key="9">
    <source>
        <dbReference type="RuleBase" id="RU003915"/>
    </source>
</evidence>
<evidence type="ECO:0000256" key="5">
    <source>
        <dbReference type="ARBA" id="ARBA00023110"/>
    </source>
</evidence>
<protein>
    <recommendedName>
        <fullName evidence="9">Peptidyl-prolyl cis-trans isomerase</fullName>
        <ecNumber evidence="9">5.2.1.8</ecNumber>
    </recommendedName>
</protein>
<dbReference type="AlphaFoldDB" id="D5E9W0"/>
<keyword evidence="7 8" id="KW-0413">Isomerase</keyword>